<name>A0A3C1KGX9_9MICO</name>
<dbReference type="AlphaFoldDB" id="A0A3C1KGX9"/>
<dbReference type="EMBL" id="DMNG01000269">
    <property type="protein sequence ID" value="HAN25947.1"/>
    <property type="molecule type" value="Genomic_DNA"/>
</dbReference>
<dbReference type="InterPro" id="IPR004401">
    <property type="entry name" value="YbaB/EbfC"/>
</dbReference>
<dbReference type="Pfam" id="PF02575">
    <property type="entry name" value="YbaB_DNA_bd"/>
    <property type="match status" value="1"/>
</dbReference>
<evidence type="ECO:0000313" key="2">
    <source>
        <dbReference type="Proteomes" id="UP000257479"/>
    </source>
</evidence>
<reference evidence="1 2" key="1">
    <citation type="journal article" date="2018" name="Nat. Biotechnol.">
        <title>A standardized bacterial taxonomy based on genome phylogeny substantially revises the tree of life.</title>
        <authorList>
            <person name="Parks D.H."/>
            <person name="Chuvochina M."/>
            <person name="Waite D.W."/>
            <person name="Rinke C."/>
            <person name="Skarshewski A."/>
            <person name="Chaumeil P.A."/>
            <person name="Hugenholtz P."/>
        </authorList>
    </citation>
    <scope>NUCLEOTIDE SEQUENCE [LARGE SCALE GENOMIC DNA]</scope>
    <source>
        <strain evidence="1">UBA9152</strain>
    </source>
</reference>
<dbReference type="InterPro" id="IPR036894">
    <property type="entry name" value="YbaB-like_sf"/>
</dbReference>
<evidence type="ECO:0000313" key="1">
    <source>
        <dbReference type="EMBL" id="HAN25947.1"/>
    </source>
</evidence>
<dbReference type="Proteomes" id="UP000257479">
    <property type="component" value="Unassembled WGS sequence"/>
</dbReference>
<dbReference type="GO" id="GO:0003677">
    <property type="term" value="F:DNA binding"/>
    <property type="evidence" value="ECO:0007669"/>
    <property type="project" value="InterPro"/>
</dbReference>
<comment type="caution">
    <text evidence="1">The sequence shown here is derived from an EMBL/GenBank/DDBJ whole genome shotgun (WGS) entry which is preliminary data.</text>
</comment>
<organism evidence="1 2">
    <name type="scientific">Microbacterium ginsengisoli</name>
    <dbReference type="NCBI Taxonomy" id="400772"/>
    <lineage>
        <taxon>Bacteria</taxon>
        <taxon>Bacillati</taxon>
        <taxon>Actinomycetota</taxon>
        <taxon>Actinomycetes</taxon>
        <taxon>Micrococcales</taxon>
        <taxon>Microbacteriaceae</taxon>
        <taxon>Microbacterium</taxon>
    </lineage>
</organism>
<evidence type="ECO:0008006" key="3">
    <source>
        <dbReference type="Google" id="ProtNLM"/>
    </source>
</evidence>
<protein>
    <recommendedName>
        <fullName evidence="3">YbaB/EbfC family DNA-binding protein</fullName>
    </recommendedName>
</protein>
<accession>A0A3C1KGX9</accession>
<dbReference type="Gene3D" id="3.30.1310.10">
    <property type="entry name" value="Nucleoid-associated protein YbaB-like domain"/>
    <property type="match status" value="1"/>
</dbReference>
<sequence length="150" mass="16040">MDKSRHPPDPGRNLTRVSDFFSADLDADLAIATVEQQIADAQERAERAAELRRQIDAVRGVATSPRREVTVTVDAAGRLAAVELTDAASHLPSRDLGRLIVHTANEAQRRAGEKALDLASEAFGADSPTVAHLRGELDRPAPSADTTIAI</sequence>
<gene>
    <name evidence="1" type="ORF">DCP95_15470</name>
</gene>
<dbReference type="SUPFAM" id="SSF82607">
    <property type="entry name" value="YbaB-like"/>
    <property type="match status" value="1"/>
</dbReference>
<proteinExistence type="predicted"/>